<gene>
    <name evidence="5" type="ordered locus">MHF_0779</name>
</gene>
<accession>F6FIK0</accession>
<dbReference type="HOGENOM" id="CLU_021095_5_1_14"/>
<evidence type="ECO:0000313" key="6">
    <source>
        <dbReference type="Proteomes" id="UP000007952"/>
    </source>
</evidence>
<sequence>MTRPLMKSISKEYCLGEICKVHRGLFFTGSSYLESGTAVLSKKNIKNGKVMKEGLSYCDERNHKVEDSHRVRYGDVVITNSYIAGRVGINLTDTEFILEGNAFKLEPNLEILDKKYLYYFLMNSPQQIEQLISYGNVSIISKSSMEKFKIRVPDLETQKNIVRQLDAFWELREELRMRKQQKDYYRNKIMKSLQDSCVV</sequence>
<keyword evidence="3" id="KW-0238">DNA-binding</keyword>
<proteinExistence type="inferred from homology"/>
<reference key="2">
    <citation type="submission" date="2011-05" db="EMBL/GenBank/DDBJ databases">
        <title>The Genome of Mycoplasma haemofelis Strain Ohio2, a pathogenic hemoplasma of the cat.</title>
        <authorList>
            <person name="Santos A.P."/>
            <person name="Guimaraes A.M.S."/>
            <person name="SanMiguel P.J."/>
            <person name="Martin S.W."/>
            <person name="Messick J.B."/>
        </authorList>
    </citation>
    <scope>NUCLEOTIDE SEQUENCE</scope>
    <source>
        <strain>Ohio2</strain>
    </source>
</reference>
<evidence type="ECO:0000256" key="2">
    <source>
        <dbReference type="ARBA" id="ARBA00022747"/>
    </source>
</evidence>
<dbReference type="Pfam" id="PF01420">
    <property type="entry name" value="Methylase_S"/>
    <property type="match status" value="1"/>
</dbReference>
<dbReference type="SUPFAM" id="SSF116734">
    <property type="entry name" value="DNA methylase specificity domain"/>
    <property type="match status" value="1"/>
</dbReference>
<dbReference type="InterPro" id="IPR000055">
    <property type="entry name" value="Restrct_endonuc_typeI_TRD"/>
</dbReference>
<evidence type="ECO:0000256" key="1">
    <source>
        <dbReference type="ARBA" id="ARBA00010923"/>
    </source>
</evidence>
<comment type="similarity">
    <text evidence="1">Belongs to the type-I restriction system S methylase family.</text>
</comment>
<name>F6FIK0_MYCHI</name>
<keyword evidence="5" id="KW-0378">Hydrolase</keyword>
<dbReference type="PANTHER" id="PTHR30408">
    <property type="entry name" value="TYPE-1 RESTRICTION ENZYME ECOKI SPECIFICITY PROTEIN"/>
    <property type="match status" value="1"/>
</dbReference>
<dbReference type="STRING" id="859194.MHF_0779"/>
<dbReference type="InterPro" id="IPR052021">
    <property type="entry name" value="Type-I_RS_S_subunit"/>
</dbReference>
<dbReference type="EC" id="3.1.21.3" evidence="5"/>
<keyword evidence="2" id="KW-0680">Restriction system</keyword>
<evidence type="ECO:0000313" key="5">
    <source>
        <dbReference type="EMBL" id="AEG73048.1"/>
    </source>
</evidence>
<dbReference type="GO" id="GO:0009307">
    <property type="term" value="P:DNA restriction-modification system"/>
    <property type="evidence" value="ECO:0007669"/>
    <property type="project" value="UniProtKB-KW"/>
</dbReference>
<reference evidence="5 6" key="1">
    <citation type="journal article" date="2011" name="J. Bacteriol.">
        <title>Complete genome sequences of two hemotropic Mycoplasmas, Mycoplasma haemofelis strain Ohio2 and Mycoplasma suis strain Illinois.</title>
        <authorList>
            <person name="Messick J.B."/>
            <person name="Santos A.P."/>
            <person name="Guimaraes A.M."/>
        </authorList>
    </citation>
    <scope>NUCLEOTIDE SEQUENCE [LARGE SCALE GENOMIC DNA]</scope>
    <source>
        <strain evidence="5 6">Ohio2</strain>
    </source>
</reference>
<dbReference type="EMBL" id="CP002808">
    <property type="protein sequence ID" value="AEG73048.1"/>
    <property type="molecule type" value="Genomic_DNA"/>
</dbReference>
<dbReference type="Gene3D" id="3.90.220.20">
    <property type="entry name" value="DNA methylase specificity domains"/>
    <property type="match status" value="1"/>
</dbReference>
<organism evidence="5 6">
    <name type="scientific">Mycoplasma haemofelis (strain Ohio2)</name>
    <dbReference type="NCBI Taxonomy" id="859194"/>
    <lineage>
        <taxon>Bacteria</taxon>
        <taxon>Bacillati</taxon>
        <taxon>Mycoplasmatota</taxon>
        <taxon>Mollicutes</taxon>
        <taxon>Mycoplasmataceae</taxon>
        <taxon>Mycoplasma</taxon>
    </lineage>
</organism>
<dbReference type="GO" id="GO:0009035">
    <property type="term" value="F:type I site-specific deoxyribonuclease activity"/>
    <property type="evidence" value="ECO:0007669"/>
    <property type="project" value="UniProtKB-EC"/>
</dbReference>
<feature type="domain" description="Type I restriction modification DNA specificity" evidence="4">
    <location>
        <begin position="11"/>
        <end position="173"/>
    </location>
</feature>
<dbReference type="AlphaFoldDB" id="F6FIK0"/>
<dbReference type="KEGG" id="mhf:MHF_0779"/>
<dbReference type="Proteomes" id="UP000007952">
    <property type="component" value="Chromosome"/>
</dbReference>
<evidence type="ECO:0000256" key="3">
    <source>
        <dbReference type="ARBA" id="ARBA00023125"/>
    </source>
</evidence>
<protein>
    <submittedName>
        <fullName evidence="5">Type I restriction enzyme specificity HsdS domain protein</fullName>
        <ecNumber evidence="5">3.1.21.3</ecNumber>
    </submittedName>
</protein>
<dbReference type="PANTHER" id="PTHR30408:SF12">
    <property type="entry name" value="TYPE I RESTRICTION ENZYME MJAVIII SPECIFICITY SUBUNIT"/>
    <property type="match status" value="1"/>
</dbReference>
<dbReference type="REBASE" id="36459">
    <property type="entry name" value="S9.MhaO2ORF784P"/>
</dbReference>
<dbReference type="eggNOG" id="COG0732">
    <property type="taxonomic scope" value="Bacteria"/>
</dbReference>
<dbReference type="InterPro" id="IPR044946">
    <property type="entry name" value="Restrct_endonuc_typeI_TRD_sf"/>
</dbReference>
<dbReference type="GO" id="GO:0003677">
    <property type="term" value="F:DNA binding"/>
    <property type="evidence" value="ECO:0007669"/>
    <property type="project" value="UniProtKB-KW"/>
</dbReference>
<evidence type="ECO:0000259" key="4">
    <source>
        <dbReference type="Pfam" id="PF01420"/>
    </source>
</evidence>